<dbReference type="PANTHER" id="PTHR46409">
    <property type="entry name" value="HTH PSQ-TYPE DOMAIN-CONTAINING PROTEIN"/>
    <property type="match status" value="1"/>
</dbReference>
<evidence type="ECO:0000313" key="2">
    <source>
        <dbReference type="Proteomes" id="UP001234178"/>
    </source>
</evidence>
<reference evidence="1 2" key="1">
    <citation type="journal article" date="2023" name="Nucleic Acids Res.">
        <title>The hologenome of Daphnia magna reveals possible DNA methylation and microbiome-mediated evolution of the host genome.</title>
        <authorList>
            <person name="Chaturvedi A."/>
            <person name="Li X."/>
            <person name="Dhandapani V."/>
            <person name="Marshall H."/>
            <person name="Kissane S."/>
            <person name="Cuenca-Cambronero M."/>
            <person name="Asole G."/>
            <person name="Calvet F."/>
            <person name="Ruiz-Romero M."/>
            <person name="Marangio P."/>
            <person name="Guigo R."/>
            <person name="Rago D."/>
            <person name="Mirbahai L."/>
            <person name="Eastwood N."/>
            <person name="Colbourne J.K."/>
            <person name="Zhou J."/>
            <person name="Mallon E."/>
            <person name="Orsini L."/>
        </authorList>
    </citation>
    <scope>NUCLEOTIDE SEQUENCE [LARGE SCALE GENOMIC DNA]</scope>
    <source>
        <strain evidence="1">LRV0_1</strain>
    </source>
</reference>
<dbReference type="Proteomes" id="UP001234178">
    <property type="component" value="Unassembled WGS sequence"/>
</dbReference>
<dbReference type="EMBL" id="JAOYFB010000036">
    <property type="protein sequence ID" value="KAK4021337.1"/>
    <property type="molecule type" value="Genomic_DNA"/>
</dbReference>
<protein>
    <submittedName>
        <fullName evidence="1">Uncharacterized protein</fullName>
    </submittedName>
</protein>
<keyword evidence="2" id="KW-1185">Reference proteome</keyword>
<name>A0ABR0A875_9CRUS</name>
<accession>A0ABR0A875</accession>
<evidence type="ECO:0000313" key="1">
    <source>
        <dbReference type="EMBL" id="KAK4021337.1"/>
    </source>
</evidence>
<comment type="caution">
    <text evidence="1">The sequence shown here is derived from an EMBL/GenBank/DDBJ whole genome shotgun (WGS) entry which is preliminary data.</text>
</comment>
<gene>
    <name evidence="1" type="ORF">OUZ56_003254</name>
</gene>
<sequence length="142" mass="16281">MRLYVSTLKPTDSLRRLAFIVMYVYAPSWFHIKCHPKLQDAARNFHNLIKLSSILRLNEKCISMDVSEPPLTFAFTNNQIRSAIKTGEILSLGDFPNNTQAVERTVKLVTEASSKFQTKFSHETSSATIPQFSVFFRYSKTK</sequence>
<dbReference type="PANTHER" id="PTHR46409:SF1">
    <property type="entry name" value="HTH PSQ-TYPE DOMAIN-CONTAINING PROTEIN"/>
    <property type="match status" value="1"/>
</dbReference>
<proteinExistence type="predicted"/>
<organism evidence="1 2">
    <name type="scientific">Daphnia magna</name>
    <dbReference type="NCBI Taxonomy" id="35525"/>
    <lineage>
        <taxon>Eukaryota</taxon>
        <taxon>Metazoa</taxon>
        <taxon>Ecdysozoa</taxon>
        <taxon>Arthropoda</taxon>
        <taxon>Crustacea</taxon>
        <taxon>Branchiopoda</taxon>
        <taxon>Diplostraca</taxon>
        <taxon>Cladocera</taxon>
        <taxon>Anomopoda</taxon>
        <taxon>Daphniidae</taxon>
        <taxon>Daphnia</taxon>
    </lineage>
</organism>